<dbReference type="InterPro" id="IPR013229">
    <property type="entry name" value="PEGA"/>
</dbReference>
<dbReference type="eggNOG" id="COG0515">
    <property type="taxonomic scope" value="Bacteria"/>
</dbReference>
<dbReference type="AlphaFoldDB" id="A0A0B0EAE4"/>
<evidence type="ECO:0000313" key="5">
    <source>
        <dbReference type="Proteomes" id="UP000030652"/>
    </source>
</evidence>
<feature type="domain" description="PEGA" evidence="3">
    <location>
        <begin position="528"/>
        <end position="595"/>
    </location>
</feature>
<evidence type="ECO:0008006" key="6">
    <source>
        <dbReference type="Google" id="ProtNLM"/>
    </source>
</evidence>
<dbReference type="Pfam" id="PF07603">
    <property type="entry name" value="Lcl_C"/>
    <property type="match status" value="1"/>
</dbReference>
<comment type="caution">
    <text evidence="4">The sequence shown here is derived from an EMBL/GenBank/DDBJ whole genome shotgun (WGS) entry which is preliminary data.</text>
</comment>
<feature type="region of interest" description="Disordered" evidence="1">
    <location>
        <begin position="767"/>
        <end position="793"/>
    </location>
</feature>
<feature type="domain" description="PEGA" evidence="3">
    <location>
        <begin position="458"/>
        <end position="525"/>
    </location>
</feature>
<protein>
    <recommendedName>
        <fullName evidence="6">PEGA domain protein</fullName>
    </recommendedName>
</protein>
<dbReference type="Proteomes" id="UP000030652">
    <property type="component" value="Unassembled WGS sequence"/>
</dbReference>
<feature type="domain" description="PEGA" evidence="3">
    <location>
        <begin position="38"/>
        <end position="104"/>
    </location>
</feature>
<gene>
    <name evidence="4" type="ORF">SCABRO_03991</name>
</gene>
<feature type="domain" description="PEGA" evidence="3">
    <location>
        <begin position="180"/>
        <end position="242"/>
    </location>
</feature>
<feature type="non-terminal residue" evidence="4">
    <location>
        <position position="1"/>
    </location>
</feature>
<evidence type="ECO:0000313" key="4">
    <source>
        <dbReference type="EMBL" id="KHE90277.1"/>
    </source>
</evidence>
<dbReference type="eggNOG" id="COG1572">
    <property type="taxonomic scope" value="Bacteria"/>
</dbReference>
<evidence type="ECO:0000259" key="3">
    <source>
        <dbReference type="Pfam" id="PF08308"/>
    </source>
</evidence>
<dbReference type="PANTHER" id="PTHR36194:SF1">
    <property type="entry name" value="S-LAYER-LIKE PROTEIN"/>
    <property type="match status" value="1"/>
</dbReference>
<feature type="domain" description="PEGA" evidence="3">
    <location>
        <begin position="108"/>
        <end position="175"/>
    </location>
</feature>
<feature type="domain" description="Lcl C-terminal" evidence="2">
    <location>
        <begin position="849"/>
        <end position="961"/>
    </location>
</feature>
<organism evidence="4 5">
    <name type="scientific">Candidatus Scalindua brodae</name>
    <dbReference type="NCBI Taxonomy" id="237368"/>
    <lineage>
        <taxon>Bacteria</taxon>
        <taxon>Pseudomonadati</taxon>
        <taxon>Planctomycetota</taxon>
        <taxon>Candidatus Brocadiia</taxon>
        <taxon>Candidatus Brocadiales</taxon>
        <taxon>Candidatus Scalinduaceae</taxon>
        <taxon>Candidatus Scalindua</taxon>
    </lineage>
</organism>
<feature type="domain" description="PEGA" evidence="3">
    <location>
        <begin position="668"/>
        <end position="736"/>
    </location>
</feature>
<dbReference type="InterPro" id="IPR011460">
    <property type="entry name" value="Lcl_C"/>
</dbReference>
<sequence>GKHLVEIGMEGYGHWSESIDVRGGMENTLNAKLLKITGSIDIKSNPPEATIYLDGEKIATTPDTLQSVAIGIHEVEIKMEGYAEWKKTINVKKGKEITLIATLQLNTGTVGIESDPAEAIVFLDGKEVGNSPVSLTGIKIGIYEVELKKEGYVSWKETIKIKAGRVNSLTAKLTEMPAAININSEPSNAMILIDSKKAGSTPKTLTGIKPGMHQVEVSMDGYEKWSESVEVINDKENTITAVLLAITGSISMKSNPSEATIFLDGKEIGTTPDTIKPVAIGTHEIEVKKDGHAEWKKKLKMKKGTEITLNALLQPVTGTARFESEPTGALIFLDDENVGSTPKVMTGINTGKHKVEFRLEGYSSYLQMIKIKAGRESAFTATLQIKRGSLMVISNPPNATIYIQGRKLGKTPKTISELVPGNYAVEVKLDEYRTWSESVDVEPDKETTLKAVLQAKPGSISIKSEPSDAKILIDGNEAGTTPKTINEIESGLHVVKVIVEGYDVWSENVEVKPDKEFYLTAVLRQMTGSINVKSEPENATILINGSKVGTTPETIENLKPGFYQVEVINGGFENWSNNVEVTAEKQSAVTALLQKASGSIKIKSTPLNAKIYINGEEAGTTPATLSSVPIGTHEIEVKIDGHGDWKKTIIIKKDKRMDLNAVLQLNIGSISIESYPENAKINLDGKNVGNAPKRLTDIIVGTHEVELLLDGYDTWKKTIKVKAEKEISLTADLKETDDTKEIKADQAKKISETAETTAQEIPEIELKPEKIPEKLIPQPPGTDSSSSDKKSKYSPDKLIKLRSTYNKISDSEIESLPYITINEKNNNIFFCHSTINHRYELKPIGDGEVVIDHTTELMWHQSGSSEYFNLRKANKWLKKTNKNSYAGFNDWRLPTLEEASTLLEFGTKSGKFIHSVFDDKQWGTWTGDKSDKGRGWIVTYVNGTISQVHVGTPATFVRPVRSINL</sequence>
<dbReference type="PANTHER" id="PTHR36194">
    <property type="entry name" value="S-LAYER-LIKE PROTEIN"/>
    <property type="match status" value="1"/>
</dbReference>
<feature type="domain" description="PEGA" evidence="3">
    <location>
        <begin position="388"/>
        <end position="455"/>
    </location>
</feature>
<feature type="domain" description="PEGA" evidence="3">
    <location>
        <begin position="248"/>
        <end position="315"/>
    </location>
</feature>
<evidence type="ECO:0000256" key="1">
    <source>
        <dbReference type="SAM" id="MobiDB-lite"/>
    </source>
</evidence>
<reference evidence="4 5" key="1">
    <citation type="submission" date="2014-10" db="EMBL/GenBank/DDBJ databases">
        <title>Draft genome of anammox bacterium scalindua brodae, obtained using differential coverage binning of sequence data from two enrichment reactors.</title>
        <authorList>
            <person name="Speth D.R."/>
            <person name="Russ L."/>
            <person name="Kartal B."/>
            <person name="Op den Camp H.J."/>
            <person name="Dutilh B.E."/>
            <person name="Jetten M.S."/>
        </authorList>
    </citation>
    <scope>NUCLEOTIDE SEQUENCE [LARGE SCALE GENOMIC DNA]</scope>
    <source>
        <strain evidence="4">RU1</strain>
    </source>
</reference>
<feature type="domain" description="PEGA" evidence="3">
    <location>
        <begin position="598"/>
        <end position="664"/>
    </location>
</feature>
<dbReference type="Pfam" id="PF08308">
    <property type="entry name" value="PEGA"/>
    <property type="match status" value="10"/>
</dbReference>
<feature type="domain" description="PEGA" evidence="3">
    <location>
        <begin position="319"/>
        <end position="385"/>
    </location>
</feature>
<evidence type="ECO:0000259" key="2">
    <source>
        <dbReference type="Pfam" id="PF07603"/>
    </source>
</evidence>
<accession>A0A0B0EAE4</accession>
<dbReference type="EMBL" id="JRYO01000271">
    <property type="protein sequence ID" value="KHE90277.1"/>
    <property type="molecule type" value="Genomic_DNA"/>
</dbReference>
<name>A0A0B0EAE4_9BACT</name>
<dbReference type="eggNOG" id="COG1470">
    <property type="taxonomic scope" value="Bacteria"/>
</dbReference>
<proteinExistence type="predicted"/>